<dbReference type="SUPFAM" id="SSF46785">
    <property type="entry name" value="Winged helix' DNA-binding domain"/>
    <property type="match status" value="1"/>
</dbReference>
<evidence type="ECO:0008006" key="3">
    <source>
        <dbReference type="Google" id="ProtNLM"/>
    </source>
</evidence>
<dbReference type="RefSeq" id="WP_213371728.1">
    <property type="nucleotide sequence ID" value="NZ_QTKX01000003.1"/>
</dbReference>
<evidence type="ECO:0000313" key="2">
    <source>
        <dbReference type="Proteomes" id="UP000761411"/>
    </source>
</evidence>
<dbReference type="AlphaFoldDB" id="A0A944GXV8"/>
<dbReference type="InterPro" id="IPR036388">
    <property type="entry name" value="WH-like_DNA-bd_sf"/>
</dbReference>
<comment type="caution">
    <text evidence="1">The sequence shown here is derived from an EMBL/GenBank/DDBJ whole genome shotgun (WGS) entry which is preliminary data.</text>
</comment>
<proteinExistence type="predicted"/>
<keyword evidence="2" id="KW-1185">Reference proteome</keyword>
<dbReference type="Gene3D" id="1.10.10.10">
    <property type="entry name" value="Winged helix-like DNA-binding domain superfamily/Winged helix DNA-binding domain"/>
    <property type="match status" value="1"/>
</dbReference>
<accession>A0A944GXV8</accession>
<evidence type="ECO:0000313" key="1">
    <source>
        <dbReference type="EMBL" id="MBS8266423.1"/>
    </source>
</evidence>
<gene>
    <name evidence="1" type="ORF">DYI25_18530</name>
</gene>
<dbReference type="EMBL" id="QTKX01000003">
    <property type="protein sequence ID" value="MBS8266423.1"/>
    <property type="molecule type" value="Genomic_DNA"/>
</dbReference>
<dbReference type="Proteomes" id="UP000761411">
    <property type="component" value="Unassembled WGS sequence"/>
</dbReference>
<organism evidence="1 2">
    <name type="scientific">Mesobacillus boroniphilus</name>
    <dbReference type="NCBI Taxonomy" id="308892"/>
    <lineage>
        <taxon>Bacteria</taxon>
        <taxon>Bacillati</taxon>
        <taxon>Bacillota</taxon>
        <taxon>Bacilli</taxon>
        <taxon>Bacillales</taxon>
        <taxon>Bacillaceae</taxon>
        <taxon>Mesobacillus</taxon>
    </lineage>
</organism>
<sequence length="100" mass="11947">MNKEKIRFVILRETENGTLFKNVSGNNFNELELGFSWEEFVNQVGFLVREGYLTRPLYADNTIYYYHSTLTEKGENYLQENQWYSKAYRTAKEIKGWLSL</sequence>
<dbReference type="InterPro" id="IPR036390">
    <property type="entry name" value="WH_DNA-bd_sf"/>
</dbReference>
<dbReference type="InterPro" id="IPR018597">
    <property type="entry name" value="Phage_Tuc2009_YjcQ"/>
</dbReference>
<protein>
    <recommendedName>
        <fullName evidence="3">YjcQ protein</fullName>
    </recommendedName>
</protein>
<name>A0A944GXV8_9BACI</name>
<dbReference type="Pfam" id="PF09639">
    <property type="entry name" value="YjcQ"/>
    <property type="match status" value="1"/>
</dbReference>
<reference evidence="1 2" key="1">
    <citation type="journal article" date="2021" name="Microorganisms">
        <title>Bacterial Dimethylsulfoniopropionate Biosynthesis in the East China Sea.</title>
        <authorList>
            <person name="Liu J."/>
            <person name="Zhang Y."/>
            <person name="Liu J."/>
            <person name="Zhong H."/>
            <person name="Williams B.T."/>
            <person name="Zheng Y."/>
            <person name="Curson A.R.J."/>
            <person name="Sun C."/>
            <person name="Sun H."/>
            <person name="Song D."/>
            <person name="Wagner Mackenzie B."/>
            <person name="Bermejo Martinez A."/>
            <person name="Todd J.D."/>
            <person name="Zhang X.H."/>
        </authorList>
    </citation>
    <scope>NUCLEOTIDE SEQUENCE [LARGE SCALE GENOMIC DNA]</scope>
    <source>
        <strain evidence="1 2">ESS08</strain>
    </source>
</reference>